<dbReference type="SUPFAM" id="SSF53187">
    <property type="entry name" value="Zn-dependent exopeptidases"/>
    <property type="match status" value="1"/>
</dbReference>
<dbReference type="InterPro" id="IPR052030">
    <property type="entry name" value="Peptidase_M20/M20A_hydrolases"/>
</dbReference>
<dbReference type="EMBL" id="MGDB01000152">
    <property type="protein sequence ID" value="OGL38287.1"/>
    <property type="molecule type" value="Genomic_DNA"/>
</dbReference>
<dbReference type="NCBIfam" id="TIGR01891">
    <property type="entry name" value="amidohydrolases"/>
    <property type="match status" value="1"/>
</dbReference>
<dbReference type="InterPro" id="IPR017144">
    <property type="entry name" value="Xaa-Arg_dipeptidase"/>
</dbReference>
<dbReference type="Proteomes" id="UP000178526">
    <property type="component" value="Unassembled WGS sequence"/>
</dbReference>
<dbReference type="PIRSF" id="PIRSF037226">
    <property type="entry name" value="Amidohydrolase_ACY1L2_prd"/>
    <property type="match status" value="1"/>
</dbReference>
<dbReference type="InterPro" id="IPR002933">
    <property type="entry name" value="Peptidase_M20"/>
</dbReference>
<dbReference type="GO" id="GO:0005737">
    <property type="term" value="C:cytoplasm"/>
    <property type="evidence" value="ECO:0007669"/>
    <property type="project" value="TreeGrafter"/>
</dbReference>
<dbReference type="Pfam" id="PF01546">
    <property type="entry name" value="Peptidase_M20"/>
    <property type="match status" value="1"/>
</dbReference>
<feature type="domain" description="Peptidase M20 dimerisation" evidence="2">
    <location>
        <begin position="176"/>
        <end position="267"/>
    </location>
</feature>
<reference evidence="3 4" key="1">
    <citation type="journal article" date="2016" name="Nat. Commun.">
        <title>Thousands of microbial genomes shed light on interconnected biogeochemical processes in an aquifer system.</title>
        <authorList>
            <person name="Anantharaman K."/>
            <person name="Brown C.T."/>
            <person name="Hug L.A."/>
            <person name="Sharon I."/>
            <person name="Castelle C.J."/>
            <person name="Probst A.J."/>
            <person name="Thomas B.C."/>
            <person name="Singh A."/>
            <person name="Wilkins M.J."/>
            <person name="Karaoz U."/>
            <person name="Brodie E.L."/>
            <person name="Williams K.H."/>
            <person name="Hubbard S.S."/>
            <person name="Banfield J.F."/>
        </authorList>
    </citation>
    <scope>NUCLEOTIDE SEQUENCE [LARGE SCALE GENOMIC DNA]</scope>
</reference>
<dbReference type="GO" id="GO:0071713">
    <property type="term" value="F:para-aminobenzoyl-glutamate hydrolase activity"/>
    <property type="evidence" value="ECO:0007669"/>
    <property type="project" value="TreeGrafter"/>
</dbReference>
<dbReference type="InterPro" id="IPR036264">
    <property type="entry name" value="Bact_exopeptidase_dim_dom"/>
</dbReference>
<dbReference type="PANTHER" id="PTHR30575">
    <property type="entry name" value="PEPTIDASE M20"/>
    <property type="match status" value="1"/>
</dbReference>
<name>A0A1F7RBK2_9BACT</name>
<dbReference type="FunFam" id="3.30.70.360:FF:000004">
    <property type="entry name" value="Peptidase M20 domain-containing protein 2"/>
    <property type="match status" value="1"/>
</dbReference>
<sequence>MNQMEIQKKKTEIISAVNRLKKDLITLSHNIHKNPELGFNEFKASKWLTDFLKKNGFDVKTGVGYLKTAFVAQFPKGPKKRPSIAFVAEYDALPDIGHGCGHNIIGSASCGAAAALAKVLKNNSGKFLVVGTPAEEGGGGKLPLIKSGIFDGVDAAMMIHPDIKTKVRANFLANVQVRFKFYGKTAHAAASPFLGKNALDAVILTFNNINALRQQLPSDVRIHGIIPDGGKRPNIIPAFASCWFYVRTKDKDYLPALLKKVKRCAQAGATATGCRIEIEGDDNVYYPMKHNNAFEDIFRSNLKFLNIEESLAEERGTGSSDIGNLSQVIPTIHPNIKICNSHPPTHSKEFAQVAISPLADKGLISGAKALALTGLDLFLDPKKLKNVEKEFLERK</sequence>
<accession>A0A1F7RBK2</accession>
<dbReference type="PANTHER" id="PTHR30575:SF0">
    <property type="entry name" value="XAA-ARG DIPEPTIDASE"/>
    <property type="match status" value="1"/>
</dbReference>
<dbReference type="SUPFAM" id="SSF55031">
    <property type="entry name" value="Bacterial exopeptidase dimerisation domain"/>
    <property type="match status" value="1"/>
</dbReference>
<comment type="similarity">
    <text evidence="1">Belongs to the peptidase M20A family.</text>
</comment>
<evidence type="ECO:0000259" key="2">
    <source>
        <dbReference type="Pfam" id="PF07687"/>
    </source>
</evidence>
<dbReference type="Gene3D" id="3.30.70.360">
    <property type="match status" value="1"/>
</dbReference>
<dbReference type="InterPro" id="IPR011650">
    <property type="entry name" value="Peptidase_M20_dimer"/>
</dbReference>
<dbReference type="Pfam" id="PF07687">
    <property type="entry name" value="M20_dimer"/>
    <property type="match status" value="1"/>
</dbReference>
<comment type="caution">
    <text evidence="3">The sequence shown here is derived from an EMBL/GenBank/DDBJ whole genome shotgun (WGS) entry which is preliminary data.</text>
</comment>
<dbReference type="GO" id="GO:0046657">
    <property type="term" value="P:folic acid catabolic process"/>
    <property type="evidence" value="ECO:0007669"/>
    <property type="project" value="TreeGrafter"/>
</dbReference>
<proteinExistence type="inferred from homology"/>
<gene>
    <name evidence="3" type="ORF">A2042_09010</name>
</gene>
<dbReference type="InterPro" id="IPR017439">
    <property type="entry name" value="Amidohydrolase"/>
</dbReference>
<protein>
    <recommendedName>
        <fullName evidence="1">Peptidase M20 domain-containing protein 2</fullName>
    </recommendedName>
</protein>
<dbReference type="AlphaFoldDB" id="A0A1F7RBK2"/>
<dbReference type="Gene3D" id="3.40.630.10">
    <property type="entry name" value="Zn peptidases"/>
    <property type="match status" value="1"/>
</dbReference>
<evidence type="ECO:0000313" key="3">
    <source>
        <dbReference type="EMBL" id="OGL38287.1"/>
    </source>
</evidence>
<organism evidence="3 4">
    <name type="scientific">Candidatus Schekmanbacteria bacterium GWA2_38_11</name>
    <dbReference type="NCBI Taxonomy" id="1817876"/>
    <lineage>
        <taxon>Bacteria</taxon>
        <taxon>Candidatus Schekmaniibacteriota</taxon>
    </lineage>
</organism>
<dbReference type="CDD" id="cd05672">
    <property type="entry name" value="M20_ACY1L2-like"/>
    <property type="match status" value="1"/>
</dbReference>
<evidence type="ECO:0000256" key="1">
    <source>
        <dbReference type="PIRNR" id="PIRNR037226"/>
    </source>
</evidence>
<evidence type="ECO:0000313" key="4">
    <source>
        <dbReference type="Proteomes" id="UP000178526"/>
    </source>
</evidence>
<dbReference type="GO" id="GO:0016805">
    <property type="term" value="F:dipeptidase activity"/>
    <property type="evidence" value="ECO:0007669"/>
    <property type="project" value="InterPro"/>
</dbReference>